<dbReference type="InterPro" id="IPR003615">
    <property type="entry name" value="HNH_nuc"/>
</dbReference>
<evidence type="ECO:0000313" key="3">
    <source>
        <dbReference type="EMBL" id="MFC6146929.1"/>
    </source>
</evidence>
<keyword evidence="3" id="KW-0255">Endonuclease</keyword>
<dbReference type="Gene3D" id="1.10.30.50">
    <property type="match status" value="1"/>
</dbReference>
<dbReference type="Proteomes" id="UP001596244">
    <property type="component" value="Unassembled WGS sequence"/>
</dbReference>
<dbReference type="RefSeq" id="WP_377001574.1">
    <property type="nucleotide sequence ID" value="NZ_JBHSQE010000009.1"/>
</dbReference>
<gene>
    <name evidence="3" type="ORF">ACFPUZ_08930</name>
</gene>
<feature type="compositionally biased region" description="Pro residues" evidence="1">
    <location>
        <begin position="419"/>
        <end position="431"/>
    </location>
</feature>
<feature type="region of interest" description="Disordered" evidence="1">
    <location>
        <begin position="393"/>
        <end position="431"/>
    </location>
</feature>
<comment type="caution">
    <text evidence="3">The sequence shown here is derived from an EMBL/GenBank/DDBJ whole genome shotgun (WGS) entry which is preliminary data.</text>
</comment>
<keyword evidence="3" id="KW-0540">Nuclease</keyword>
<evidence type="ECO:0000313" key="4">
    <source>
        <dbReference type="Proteomes" id="UP001596244"/>
    </source>
</evidence>
<sequence length="431" mass="48960">MDTIEFDMNSMVERELAKLLGPKKFYSVSSPFERASVAGRRIRQGDFELWQSMLPDLEDDYQVVIANLKRLMGKGEGYLSSALYAHVRINEMPRLKALQERMFHLDLERLKAIDAVMSKADVSDEDIRDVIDVELSDYLTPTRANQLLPSINDIRKKLNAIIQSLDDSISTDDSPPRDEKGSFDVTYRESDAFINVQLDPVEAKKIEMRVRKYAKAHKITEVEALQQLIAGEGTTNITLNVYQAHDVEGAPGWIPGLGYIRSSQADDLAADASVVQDMDELYDKVADTYETPDDIRAVVIGWDGTCTDPYCDCREDRTQMDHRIDYKEGGPTTAANLGPKCPTHHNVKTDGRSFYIIDPHTRDKYILYEDGTWVLVEAKGPLSLKERHWVQTVGKRVQNRRERIRSESQEKREAEKLSEPPPPADDIPPPF</sequence>
<protein>
    <submittedName>
        <fullName evidence="3">HNH endonuclease signature motif containing protein</fullName>
    </submittedName>
</protein>
<proteinExistence type="predicted"/>
<dbReference type="EMBL" id="JBHSQE010000009">
    <property type="protein sequence ID" value="MFC6146929.1"/>
    <property type="molecule type" value="Genomic_DNA"/>
</dbReference>
<reference evidence="4" key="1">
    <citation type="journal article" date="2019" name="Int. J. Syst. Evol. Microbiol.">
        <title>The Global Catalogue of Microorganisms (GCM) 10K type strain sequencing project: providing services to taxonomists for standard genome sequencing and annotation.</title>
        <authorList>
            <consortium name="The Broad Institute Genomics Platform"/>
            <consortium name="The Broad Institute Genome Sequencing Center for Infectious Disease"/>
            <person name="Wu L."/>
            <person name="Ma J."/>
        </authorList>
    </citation>
    <scope>NUCLEOTIDE SEQUENCE [LARGE SCALE GENOMIC DNA]</scope>
    <source>
        <strain evidence="4">CCUG 51943</strain>
    </source>
</reference>
<dbReference type="CDD" id="cd00085">
    <property type="entry name" value="HNHc"/>
    <property type="match status" value="1"/>
</dbReference>
<name>A0ABW1QBY1_9CORY</name>
<evidence type="ECO:0000259" key="2">
    <source>
        <dbReference type="SMART" id="SM00507"/>
    </source>
</evidence>
<evidence type="ECO:0000256" key="1">
    <source>
        <dbReference type="SAM" id="MobiDB-lite"/>
    </source>
</evidence>
<feature type="compositionally biased region" description="Basic and acidic residues" evidence="1">
    <location>
        <begin position="399"/>
        <end position="418"/>
    </location>
</feature>
<keyword evidence="3" id="KW-0378">Hydrolase</keyword>
<dbReference type="SMART" id="SM00507">
    <property type="entry name" value="HNHc"/>
    <property type="match status" value="1"/>
</dbReference>
<feature type="domain" description="HNH nuclease" evidence="2">
    <location>
        <begin position="294"/>
        <end position="346"/>
    </location>
</feature>
<dbReference type="GO" id="GO:0004519">
    <property type="term" value="F:endonuclease activity"/>
    <property type="evidence" value="ECO:0007669"/>
    <property type="project" value="UniProtKB-KW"/>
</dbReference>
<organism evidence="3 4">
    <name type="scientific">Corynebacterium nasicanis</name>
    <dbReference type="NCBI Taxonomy" id="1448267"/>
    <lineage>
        <taxon>Bacteria</taxon>
        <taxon>Bacillati</taxon>
        <taxon>Actinomycetota</taxon>
        <taxon>Actinomycetes</taxon>
        <taxon>Mycobacteriales</taxon>
        <taxon>Corynebacteriaceae</taxon>
        <taxon>Corynebacterium</taxon>
    </lineage>
</organism>
<accession>A0ABW1QBY1</accession>
<keyword evidence="4" id="KW-1185">Reference proteome</keyword>